<dbReference type="InterPro" id="IPR008257">
    <property type="entry name" value="Pept_M19"/>
</dbReference>
<dbReference type="InterPro" id="IPR032466">
    <property type="entry name" value="Metal_Hydrolase"/>
</dbReference>
<evidence type="ECO:0000313" key="2">
    <source>
        <dbReference type="Proteomes" id="UP000192448"/>
    </source>
</evidence>
<dbReference type="PROSITE" id="PS51365">
    <property type="entry name" value="RENAL_DIPEPTIDASE_2"/>
    <property type="match status" value="1"/>
</dbReference>
<reference evidence="1 2" key="1">
    <citation type="submission" date="2017-02" db="EMBL/GenBank/DDBJ databases">
        <title>The new phylogeny of genus Mycobacterium.</title>
        <authorList>
            <person name="Tortoli E."/>
            <person name="Trovato A."/>
            <person name="Cirillo D.M."/>
        </authorList>
    </citation>
    <scope>NUCLEOTIDE SEQUENCE [LARGE SCALE GENOMIC DNA]</scope>
    <source>
        <strain evidence="1 2">RW6</strain>
    </source>
</reference>
<keyword evidence="2" id="KW-1185">Reference proteome</keyword>
<evidence type="ECO:0008006" key="3">
    <source>
        <dbReference type="Google" id="ProtNLM"/>
    </source>
</evidence>
<dbReference type="AlphaFoldDB" id="A0A1W9ZYR2"/>
<sequence length="332" mass="36937">MPATSKADVDDWHPYKARSAREMFENLREGDVTMAHASVAIWHNARDALNIVGNWRHQILANSDLVMPIRCAADVVKAKESNRTGILIGFQNSDPLENDLNLVGAFRDLGVLCIQLSYNQQNAIAGGSWDDPDAGLTHIGRNVVREMNEVGVLIDLSHSGERTCLETIQHSEKPVAVTHANPVEFSSQDEWTSYRNSRNKRNVVLKELAAAGGMLGLTTYTRLLPDRTDTTIQRFCEMAEWTAELIGIEHLGFGSDYGYGYNQIDRAWVRQGKWSRDAIIQYEPLAFDHPEWSGPTGMRTLADALLARGWSAADVSAFTGGNWLRLLDEVVG</sequence>
<dbReference type="PANTHER" id="PTHR10443">
    <property type="entry name" value="MICROSOMAL DIPEPTIDASE"/>
    <property type="match status" value="1"/>
</dbReference>
<dbReference type="Gene3D" id="3.20.20.140">
    <property type="entry name" value="Metal-dependent hydrolases"/>
    <property type="match status" value="1"/>
</dbReference>
<dbReference type="STRING" id="1927124.BST13_35835"/>
<protein>
    <recommendedName>
        <fullName evidence="3">Dipeptidase</fullName>
    </recommendedName>
</protein>
<dbReference type="GO" id="GO:0006508">
    <property type="term" value="P:proteolysis"/>
    <property type="evidence" value="ECO:0007669"/>
    <property type="project" value="InterPro"/>
</dbReference>
<dbReference type="GO" id="GO:0070573">
    <property type="term" value="F:metallodipeptidase activity"/>
    <property type="evidence" value="ECO:0007669"/>
    <property type="project" value="InterPro"/>
</dbReference>
<gene>
    <name evidence="1" type="ORF">BST13_35835</name>
</gene>
<dbReference type="EMBL" id="MVHF01000065">
    <property type="protein sequence ID" value="ORA22919.1"/>
    <property type="molecule type" value="Genomic_DNA"/>
</dbReference>
<organism evidence="1 2">
    <name type="scientific">Mycobacterium aquaticum</name>
    <dbReference type="NCBI Taxonomy" id="1927124"/>
    <lineage>
        <taxon>Bacteria</taxon>
        <taxon>Bacillati</taxon>
        <taxon>Actinomycetota</taxon>
        <taxon>Actinomycetes</taxon>
        <taxon>Mycobacteriales</taxon>
        <taxon>Mycobacteriaceae</taxon>
        <taxon>Mycobacterium</taxon>
    </lineage>
</organism>
<name>A0A1W9ZYR2_9MYCO</name>
<dbReference type="SUPFAM" id="SSF51556">
    <property type="entry name" value="Metallo-dependent hydrolases"/>
    <property type="match status" value="1"/>
</dbReference>
<evidence type="ECO:0000313" key="1">
    <source>
        <dbReference type="EMBL" id="ORA22919.1"/>
    </source>
</evidence>
<proteinExistence type="predicted"/>
<accession>A0A1W9ZYR2</accession>
<dbReference type="Pfam" id="PF01244">
    <property type="entry name" value="Peptidase_M19"/>
    <property type="match status" value="1"/>
</dbReference>
<comment type="caution">
    <text evidence="1">The sequence shown here is derived from an EMBL/GenBank/DDBJ whole genome shotgun (WGS) entry which is preliminary data.</text>
</comment>
<dbReference type="PANTHER" id="PTHR10443:SF12">
    <property type="entry name" value="DIPEPTIDASE"/>
    <property type="match status" value="1"/>
</dbReference>
<dbReference type="Proteomes" id="UP000192448">
    <property type="component" value="Unassembled WGS sequence"/>
</dbReference>